<dbReference type="Proteomes" id="UP000293865">
    <property type="component" value="Unassembled WGS sequence"/>
</dbReference>
<reference evidence="3 4" key="1">
    <citation type="submission" date="2019-01" db="EMBL/GenBank/DDBJ databases">
        <title>Agromyces.</title>
        <authorList>
            <person name="Li J."/>
        </authorList>
    </citation>
    <scope>NUCLEOTIDE SEQUENCE [LARGE SCALE GENOMIC DNA]</scope>
    <source>
        <strain evidence="3 4">DSM 15934</strain>
    </source>
</reference>
<feature type="compositionally biased region" description="Low complexity" evidence="1">
    <location>
        <begin position="431"/>
        <end position="451"/>
    </location>
</feature>
<feature type="region of interest" description="Disordered" evidence="1">
    <location>
        <begin position="381"/>
        <end position="467"/>
    </location>
</feature>
<protein>
    <submittedName>
        <fullName evidence="3">DUF222 domain-containing protein</fullName>
    </submittedName>
</protein>
<evidence type="ECO:0000313" key="3">
    <source>
        <dbReference type="EMBL" id="RXZ67864.1"/>
    </source>
</evidence>
<dbReference type="EMBL" id="SDPN01000037">
    <property type="protein sequence ID" value="RXZ67864.1"/>
    <property type="molecule type" value="Genomic_DNA"/>
</dbReference>
<sequence>MTTLPALSPQAALDAELSRIVELDRVIRAAQAEQFRRIEAARALVAEVEGVTDASPFVDREFAMRAFVAELGTTLVVHEATAGRLIADARLLTGQFEATLDALAGGVVCVGRVRSLLEIASTIPAERAGEFEALALGRAPQETPSAFRRRIRRLRDRIHPEPLADRQQRARGERRVCFEPAEDGMGWLSLFLEAERGIAIMAHLDALADAQQRAGSGSGGASDPRTRAQLALDFAADLLLGRTAADASPLGVVTPKIYVTVPALTLLGHTDQPAELDGYGPIDDDTARRLTAHAPSFHRILTHPETGAYLSYGRSTYRVPADLAGYLRIRDGSCRFPGCSRRANRADIDHTTDWATGGPTRHDNLAHLCRKHHRLKHHTGWRMTQTPNGDIRWTSPAGREHHSTPTHPFAPMSGPHVNAEGSAPPSPPADATQPASGTASTSATKSAAVGAPSDSSAEIEPPWATAA</sequence>
<evidence type="ECO:0000259" key="2">
    <source>
        <dbReference type="SMART" id="SM00507"/>
    </source>
</evidence>
<dbReference type="InterPro" id="IPR003615">
    <property type="entry name" value="HNH_nuc"/>
</dbReference>
<accession>A0A4Q2KR26</accession>
<dbReference type="AlphaFoldDB" id="A0A4Q2KR26"/>
<dbReference type="OrthoDB" id="3261064at2"/>
<evidence type="ECO:0000313" key="4">
    <source>
        <dbReference type="Proteomes" id="UP000293865"/>
    </source>
</evidence>
<dbReference type="CDD" id="cd00085">
    <property type="entry name" value="HNHc"/>
    <property type="match status" value="1"/>
</dbReference>
<dbReference type="InterPro" id="IPR003870">
    <property type="entry name" value="DUF222"/>
</dbReference>
<comment type="caution">
    <text evidence="3">The sequence shown here is derived from an EMBL/GenBank/DDBJ whole genome shotgun (WGS) entry which is preliminary data.</text>
</comment>
<keyword evidence="4" id="KW-1185">Reference proteome</keyword>
<feature type="domain" description="HNH nuclease" evidence="2">
    <location>
        <begin position="322"/>
        <end position="374"/>
    </location>
</feature>
<dbReference type="Gene3D" id="1.10.30.50">
    <property type="match status" value="1"/>
</dbReference>
<dbReference type="SMART" id="SM00507">
    <property type="entry name" value="HNHc"/>
    <property type="match status" value="1"/>
</dbReference>
<organism evidence="3 4">
    <name type="scientific">Agromyces albus</name>
    <dbReference type="NCBI Taxonomy" id="205332"/>
    <lineage>
        <taxon>Bacteria</taxon>
        <taxon>Bacillati</taxon>
        <taxon>Actinomycetota</taxon>
        <taxon>Actinomycetes</taxon>
        <taxon>Micrococcales</taxon>
        <taxon>Microbacteriaceae</taxon>
        <taxon>Agromyces</taxon>
    </lineage>
</organism>
<evidence type="ECO:0000256" key="1">
    <source>
        <dbReference type="SAM" id="MobiDB-lite"/>
    </source>
</evidence>
<proteinExistence type="predicted"/>
<dbReference type="RefSeq" id="WP_129521858.1">
    <property type="nucleotide sequence ID" value="NZ_SDPN01000037.1"/>
</dbReference>
<dbReference type="Pfam" id="PF02720">
    <property type="entry name" value="DUF222"/>
    <property type="match status" value="1"/>
</dbReference>
<name>A0A4Q2KR26_9MICO</name>
<gene>
    <name evidence="3" type="ORF">ESP51_15810</name>
</gene>